<proteinExistence type="predicted"/>
<dbReference type="PANTHER" id="PTHR35175">
    <property type="entry name" value="DUF1289 DOMAIN-CONTAINING PROTEIN"/>
    <property type="match status" value="1"/>
</dbReference>
<dbReference type="EMBL" id="ARYJ01000014">
    <property type="protein sequence ID" value="KCZ86445.1"/>
    <property type="molecule type" value="Genomic_DNA"/>
</dbReference>
<dbReference type="PANTHER" id="PTHR35175:SF2">
    <property type="entry name" value="DUF1289 DOMAIN-CONTAINING PROTEIN"/>
    <property type="match status" value="1"/>
</dbReference>
<dbReference type="Proteomes" id="UP000024816">
    <property type="component" value="Unassembled WGS sequence"/>
</dbReference>
<dbReference type="STRING" id="1280952.HJA_15774"/>
<keyword evidence="2" id="KW-1185">Reference proteome</keyword>
<dbReference type="Pfam" id="PF06945">
    <property type="entry name" value="DUF1289"/>
    <property type="match status" value="1"/>
</dbReference>
<dbReference type="AlphaFoldDB" id="A0A059F7D3"/>
<evidence type="ECO:0000313" key="1">
    <source>
        <dbReference type="EMBL" id="KCZ86445.1"/>
    </source>
</evidence>
<protein>
    <recommendedName>
        <fullName evidence="3">Fe-S protein</fullName>
    </recommendedName>
</protein>
<organism evidence="1 2">
    <name type="scientific">Hyphomonas jannaschiana VP2</name>
    <dbReference type="NCBI Taxonomy" id="1280952"/>
    <lineage>
        <taxon>Bacteria</taxon>
        <taxon>Pseudomonadati</taxon>
        <taxon>Pseudomonadota</taxon>
        <taxon>Alphaproteobacteria</taxon>
        <taxon>Hyphomonadales</taxon>
        <taxon>Hyphomonadaceae</taxon>
        <taxon>Hyphomonas</taxon>
    </lineage>
</organism>
<name>A0A059F7D3_9PROT</name>
<dbReference type="eggNOG" id="COG3313">
    <property type="taxonomic scope" value="Bacteria"/>
</dbReference>
<dbReference type="InterPro" id="IPR010710">
    <property type="entry name" value="DUF1289"/>
</dbReference>
<dbReference type="RefSeq" id="WP_081814762.1">
    <property type="nucleotide sequence ID" value="NZ_ARYJ01000014.1"/>
</dbReference>
<dbReference type="OrthoDB" id="9811423at2"/>
<accession>A0A059F7D3</accession>
<comment type="caution">
    <text evidence="1">The sequence shown here is derived from an EMBL/GenBank/DDBJ whole genome shotgun (WGS) entry which is preliminary data.</text>
</comment>
<gene>
    <name evidence="1" type="ORF">HJA_15774</name>
</gene>
<evidence type="ECO:0008006" key="3">
    <source>
        <dbReference type="Google" id="ProtNLM"/>
    </source>
</evidence>
<evidence type="ECO:0000313" key="2">
    <source>
        <dbReference type="Proteomes" id="UP000024816"/>
    </source>
</evidence>
<reference evidence="1 2" key="1">
    <citation type="journal article" date="2014" name="Antonie Van Leeuwenhoek">
        <title>Hyphomonas beringensis sp. nov. and Hyphomonas chukchiensis sp. nov., isolated from surface seawater of the Bering Sea and Chukchi Sea.</title>
        <authorList>
            <person name="Li C."/>
            <person name="Lai Q."/>
            <person name="Li G."/>
            <person name="Dong C."/>
            <person name="Wang J."/>
            <person name="Liao Y."/>
            <person name="Shao Z."/>
        </authorList>
    </citation>
    <scope>NUCLEOTIDE SEQUENCE [LARGE SCALE GENOMIC DNA]</scope>
    <source>
        <strain evidence="1 2">VP2</strain>
    </source>
</reference>
<sequence length="64" mass="7014">MSREPIKSPCIKVCAVDASTGWCLGCGRTLKEIGQWVAMGEPGRERVLCELPERIGKLEALGKR</sequence>